<keyword evidence="20" id="KW-0175">Coiled coil</keyword>
<dbReference type="PROSITE" id="PS00028">
    <property type="entry name" value="ZINC_FINGER_C2H2_1"/>
    <property type="match status" value="2"/>
</dbReference>
<evidence type="ECO:0000259" key="21">
    <source>
        <dbReference type="PROSITE" id="PS50157"/>
    </source>
</evidence>
<dbReference type="FunFam" id="3.90.70.130:FF:000002">
    <property type="entry name" value="Zinc finger containing ubiquitin peptidase 1"/>
    <property type="match status" value="1"/>
</dbReference>
<dbReference type="GO" id="GO:0005634">
    <property type="term" value="C:nucleus"/>
    <property type="evidence" value="ECO:0007669"/>
    <property type="project" value="UniProtKB-SubCell"/>
</dbReference>
<dbReference type="PROSITE" id="PS50157">
    <property type="entry name" value="ZINC_FINGER_C2H2_2"/>
    <property type="match status" value="1"/>
</dbReference>
<keyword evidence="8" id="KW-0963">Cytoplasm</keyword>
<comment type="function">
    <text evidence="18">Deubiquitinase with endodeubiquitinase activity that specifically interacts with and cleaves 'Lys-63'-linked long polyubiquitin chains. Shows only weak activity against 'Lys-11' and 'Lys-48'-linked chains. Plays an important role in genome stability pathways, functioning to prevent spontaneous DNA damage and also promote cellular survival in response to exogenous DNA damage. Modulates the ubiquitination status of replication protein A (RPA) complex proteins in response to replication stress.</text>
</comment>
<comment type="catalytic activity">
    <reaction evidence="1">
        <text>Thiol-dependent hydrolysis of ester, thioester, amide, peptide and isopeptide bonds formed by the C-terminal Gly of ubiquitin (a 76-residue protein attached to proteins as an intracellular targeting signal).</text>
        <dbReference type="EC" id="3.4.19.12"/>
    </reaction>
</comment>
<evidence type="ECO:0000256" key="12">
    <source>
        <dbReference type="ARBA" id="ARBA00022801"/>
    </source>
</evidence>
<dbReference type="GO" id="GO:0008270">
    <property type="term" value="F:zinc ion binding"/>
    <property type="evidence" value="ECO:0007669"/>
    <property type="project" value="UniProtKB-KW"/>
</dbReference>
<evidence type="ECO:0000256" key="19">
    <source>
        <dbReference type="PROSITE-ProRule" id="PRU00042"/>
    </source>
</evidence>
<evidence type="ECO:0000256" key="16">
    <source>
        <dbReference type="ARBA" id="ARBA00029662"/>
    </source>
</evidence>
<dbReference type="InterPro" id="IPR036236">
    <property type="entry name" value="Znf_C2H2_sf"/>
</dbReference>
<dbReference type="InterPro" id="IPR013087">
    <property type="entry name" value="Znf_C2H2_type"/>
</dbReference>
<proteinExistence type="inferred from homology"/>
<comment type="similarity">
    <text evidence="4">Belongs to the peptidase C78 family. ZUFSP subfamily.</text>
</comment>
<dbReference type="SUPFAM" id="SSF57667">
    <property type="entry name" value="beta-beta-alpha zinc fingers"/>
    <property type="match status" value="1"/>
</dbReference>
<dbReference type="SMART" id="SM00355">
    <property type="entry name" value="ZnF_C2H2"/>
    <property type="match status" value="5"/>
</dbReference>
<dbReference type="PANTHER" id="PTHR48153:SF4">
    <property type="entry name" value="UBIQUITIN CARBOXYL-TERMINAL HYDROLASE MUG105"/>
    <property type="match status" value="1"/>
</dbReference>
<protein>
    <recommendedName>
        <fullName evidence="7">Zinc finger-containing ubiquitin peptidase 1</fullName>
        <ecNumber evidence="6">3.4.19.12</ecNumber>
    </recommendedName>
    <alternativeName>
        <fullName evidence="17">Lys-63-specific deubiquitinase ZUFSP</fullName>
    </alternativeName>
    <alternativeName>
        <fullName evidence="16">Zinc finger with UFM1-specific peptidase domain protein</fullName>
    </alternativeName>
</protein>
<accession>A0A8B6G122</accession>
<dbReference type="GO" id="GO:0071567">
    <property type="term" value="F:deUFMylase activity"/>
    <property type="evidence" value="ECO:0007669"/>
    <property type="project" value="UniProtKB-ARBA"/>
</dbReference>
<evidence type="ECO:0000256" key="20">
    <source>
        <dbReference type="SAM" id="Coils"/>
    </source>
</evidence>
<organism evidence="22 23">
    <name type="scientific">Mytilus galloprovincialis</name>
    <name type="common">Mediterranean mussel</name>
    <dbReference type="NCBI Taxonomy" id="29158"/>
    <lineage>
        <taxon>Eukaryota</taxon>
        <taxon>Metazoa</taxon>
        <taxon>Spiralia</taxon>
        <taxon>Lophotrochozoa</taxon>
        <taxon>Mollusca</taxon>
        <taxon>Bivalvia</taxon>
        <taxon>Autobranchia</taxon>
        <taxon>Pteriomorphia</taxon>
        <taxon>Mytilida</taxon>
        <taxon>Mytiloidea</taxon>
        <taxon>Mytilidae</taxon>
        <taxon>Mytilinae</taxon>
        <taxon>Mytilus</taxon>
    </lineage>
</organism>
<feature type="coiled-coil region" evidence="20">
    <location>
        <begin position="334"/>
        <end position="361"/>
    </location>
</feature>
<evidence type="ECO:0000256" key="1">
    <source>
        <dbReference type="ARBA" id="ARBA00000707"/>
    </source>
</evidence>
<gene>
    <name evidence="22" type="ORF">MGAL_10B058518</name>
</gene>
<dbReference type="EC" id="3.4.19.12" evidence="6"/>
<keyword evidence="15" id="KW-0539">Nucleus</keyword>
<dbReference type="Pfam" id="PF07910">
    <property type="entry name" value="Peptidase_C78"/>
    <property type="match status" value="1"/>
</dbReference>
<dbReference type="Gene3D" id="3.30.160.60">
    <property type="entry name" value="Classic Zinc Finger"/>
    <property type="match status" value="1"/>
</dbReference>
<evidence type="ECO:0000256" key="18">
    <source>
        <dbReference type="ARBA" id="ARBA00045669"/>
    </source>
</evidence>
<keyword evidence="12" id="KW-0378">Hydrolase</keyword>
<dbReference type="Proteomes" id="UP000596742">
    <property type="component" value="Unassembled WGS sequence"/>
</dbReference>
<dbReference type="PANTHER" id="PTHR48153">
    <property type="entry name" value="UFM1-SPECIFIC PROTEASE 2"/>
    <property type="match status" value="1"/>
</dbReference>
<dbReference type="Pfam" id="PF13894">
    <property type="entry name" value="zf-C2H2_4"/>
    <property type="match status" value="1"/>
</dbReference>
<evidence type="ECO:0000256" key="5">
    <source>
        <dbReference type="ARBA" id="ARBA00011274"/>
    </source>
</evidence>
<comment type="subunit">
    <text evidence="5">Interacts with RPA1 and RPA2.</text>
</comment>
<keyword evidence="11 19" id="KW-0863">Zinc-finger</keyword>
<evidence type="ECO:0000256" key="6">
    <source>
        <dbReference type="ARBA" id="ARBA00012759"/>
    </source>
</evidence>
<evidence type="ECO:0000256" key="3">
    <source>
        <dbReference type="ARBA" id="ARBA00004496"/>
    </source>
</evidence>
<keyword evidence="23" id="KW-1185">Reference proteome</keyword>
<evidence type="ECO:0000256" key="14">
    <source>
        <dbReference type="ARBA" id="ARBA00022990"/>
    </source>
</evidence>
<evidence type="ECO:0000256" key="2">
    <source>
        <dbReference type="ARBA" id="ARBA00004123"/>
    </source>
</evidence>
<evidence type="ECO:0000256" key="8">
    <source>
        <dbReference type="ARBA" id="ARBA00022490"/>
    </source>
</evidence>
<dbReference type="OrthoDB" id="288987at2759"/>
<sequence>MAEGGKSNDDYDTFTCLICGQNGFTEPQMREHVMMEHVEQEVYCPFCDLGGITANEMNLHINKAHLDECFSPDGASGTDFEFQEGTSDSGCCSPIEKDVKKPTNGILGSMDCSTSKVLSSDPESLGKKKSRLCLNVASVSGIVHTNNNERNPVLASVVSDRGAVQNGQNVPPARAGGSGNQGLIIPDINDNVEPDINSNIPSEFTCPLCRYCTDSEGQIQSHVNSEHVDILSPENGLDGGDDDSRYMCPICTMSFFSSQELQVHVNAKHMDILSPDKSNRWSDGTDNINGSAEDIHICPMCDEEFHETALLEIHVNGHFSAEQTPVLIREINDMAVAEELMKNETDEKEREEKDFQALQNMYGMTEGKNYKKQYEKNLGKAVFRGDITIGEYHQQVANMKGRDLHGVDDGHSCTKDVIERISKYDAQLSNITNFWLCTDIMHYAASYGDKGWGCGYRNFQMLLSSLATNPTYCKILFNGKPQIPSIPKIQRLIEAAWEKGFDKQGCEQLGGRVVDSTKWIGATEIAATLFSLKVKCRLLDFHSPSGPQGTHPRLFQWVKDYFQQPTMFKPPLYLQHQGHSRTIVGVEELTDKSLRLLIFDPSTSKKQMQQFLTVINSTIMRTIRRTEHGLRAKQYQIVAVEGFVEDKEYDEQKVLKSERVS</sequence>
<evidence type="ECO:0000256" key="11">
    <source>
        <dbReference type="ARBA" id="ARBA00022771"/>
    </source>
</evidence>
<dbReference type="Gene3D" id="3.90.70.130">
    <property type="match status" value="1"/>
</dbReference>
<evidence type="ECO:0000256" key="15">
    <source>
        <dbReference type="ARBA" id="ARBA00023242"/>
    </source>
</evidence>
<feature type="domain" description="C2H2-type" evidence="21">
    <location>
        <begin position="246"/>
        <end position="269"/>
    </location>
</feature>
<dbReference type="GO" id="GO:0004843">
    <property type="term" value="F:cysteine-type deubiquitinase activity"/>
    <property type="evidence" value="ECO:0007669"/>
    <property type="project" value="UniProtKB-EC"/>
</dbReference>
<evidence type="ECO:0000313" key="23">
    <source>
        <dbReference type="Proteomes" id="UP000596742"/>
    </source>
</evidence>
<dbReference type="InterPro" id="IPR012462">
    <property type="entry name" value="UFSP1/2_DUB_cat"/>
</dbReference>
<dbReference type="GO" id="GO:0005737">
    <property type="term" value="C:cytoplasm"/>
    <property type="evidence" value="ECO:0007669"/>
    <property type="project" value="UniProtKB-SubCell"/>
</dbReference>
<keyword evidence="13" id="KW-0862">Zinc</keyword>
<evidence type="ECO:0000256" key="10">
    <source>
        <dbReference type="ARBA" id="ARBA00022737"/>
    </source>
</evidence>
<dbReference type="AlphaFoldDB" id="A0A8B6G122"/>
<comment type="caution">
    <text evidence="22">The sequence shown here is derived from an EMBL/GenBank/DDBJ whole genome shotgun (WGS) entry which is preliminary data.</text>
</comment>
<evidence type="ECO:0000256" key="7">
    <source>
        <dbReference type="ARBA" id="ARBA00021993"/>
    </source>
</evidence>
<evidence type="ECO:0000256" key="9">
    <source>
        <dbReference type="ARBA" id="ARBA00022723"/>
    </source>
</evidence>
<evidence type="ECO:0000256" key="13">
    <source>
        <dbReference type="ARBA" id="ARBA00022833"/>
    </source>
</evidence>
<keyword evidence="14" id="KW-0007">Acetylation</keyword>
<comment type="subcellular location">
    <subcellularLocation>
        <location evidence="3">Cytoplasm</location>
    </subcellularLocation>
    <subcellularLocation>
        <location evidence="2">Nucleus</location>
    </subcellularLocation>
</comment>
<evidence type="ECO:0000256" key="4">
    <source>
        <dbReference type="ARBA" id="ARBA00010469"/>
    </source>
</evidence>
<reference evidence="22" key="1">
    <citation type="submission" date="2018-11" db="EMBL/GenBank/DDBJ databases">
        <authorList>
            <person name="Alioto T."/>
            <person name="Alioto T."/>
        </authorList>
    </citation>
    <scope>NUCLEOTIDE SEQUENCE</scope>
</reference>
<evidence type="ECO:0000313" key="22">
    <source>
        <dbReference type="EMBL" id="VDI57222.1"/>
    </source>
</evidence>
<dbReference type="EMBL" id="UYJE01007719">
    <property type="protein sequence ID" value="VDI57222.1"/>
    <property type="molecule type" value="Genomic_DNA"/>
</dbReference>
<keyword evidence="10" id="KW-0677">Repeat</keyword>
<keyword evidence="9" id="KW-0479">Metal-binding</keyword>
<name>A0A8B6G122_MYTGA</name>
<evidence type="ECO:0000256" key="17">
    <source>
        <dbReference type="ARBA" id="ARBA00031481"/>
    </source>
</evidence>